<gene>
    <name evidence="2" type="ORF">AYI69_g8330</name>
</gene>
<name>A0A1R1XKB9_9FUNG</name>
<dbReference type="GO" id="GO:0051213">
    <property type="term" value="F:dioxygenase activity"/>
    <property type="evidence" value="ECO:0007669"/>
    <property type="project" value="UniProtKB-KW"/>
</dbReference>
<protein>
    <submittedName>
        <fullName evidence="2">Putative 2-oxoglutarate-dependent dioxygenase</fullName>
    </submittedName>
</protein>
<comment type="caution">
    <text evidence="2">The sequence shown here is derived from an EMBL/GenBank/DDBJ whole genome shotgun (WGS) entry which is preliminary data.</text>
</comment>
<keyword evidence="2" id="KW-0560">Oxidoreductase</keyword>
<feature type="domain" description="Isopenicillin N synthase-like Fe(2+) 2OG dioxygenase" evidence="1">
    <location>
        <begin position="17"/>
        <end position="78"/>
    </location>
</feature>
<evidence type="ECO:0000313" key="2">
    <source>
        <dbReference type="EMBL" id="OMJ15075.1"/>
    </source>
</evidence>
<dbReference type="InterPro" id="IPR044861">
    <property type="entry name" value="IPNS-like_FE2OG_OXY"/>
</dbReference>
<dbReference type="Gene3D" id="2.60.120.330">
    <property type="entry name" value="B-lactam Antibiotic, Isopenicillin N Synthase, Chain"/>
    <property type="match status" value="1"/>
</dbReference>
<accession>A0A1R1XKB9</accession>
<sequence>MYFEKILLNRAKANGLPGRQVQNHSGEWINAIPIPGTLVINIGTGLKILTDELTVVSTLRVLNPTAGRSPRYSIPYFLSVRLNKTVGL</sequence>
<keyword evidence="3" id="KW-1185">Reference proteome</keyword>
<evidence type="ECO:0000313" key="3">
    <source>
        <dbReference type="Proteomes" id="UP000187429"/>
    </source>
</evidence>
<evidence type="ECO:0000259" key="1">
    <source>
        <dbReference type="Pfam" id="PF03171"/>
    </source>
</evidence>
<dbReference type="InterPro" id="IPR027443">
    <property type="entry name" value="IPNS-like_sf"/>
</dbReference>
<dbReference type="Proteomes" id="UP000187429">
    <property type="component" value="Unassembled WGS sequence"/>
</dbReference>
<keyword evidence="2" id="KW-0223">Dioxygenase</keyword>
<dbReference type="EMBL" id="LSSM01004369">
    <property type="protein sequence ID" value="OMJ15075.1"/>
    <property type="molecule type" value="Genomic_DNA"/>
</dbReference>
<dbReference type="Pfam" id="PF03171">
    <property type="entry name" value="2OG-FeII_Oxy"/>
    <property type="match status" value="1"/>
</dbReference>
<reference evidence="3" key="1">
    <citation type="submission" date="2017-01" db="EMBL/GenBank/DDBJ databases">
        <authorList>
            <person name="Wang Y."/>
            <person name="White M."/>
            <person name="Kvist S."/>
            <person name="Moncalvo J.-M."/>
        </authorList>
    </citation>
    <scope>NUCLEOTIDE SEQUENCE [LARGE SCALE GENOMIC DNA]</scope>
    <source>
        <strain evidence="3">ID-206-W2</strain>
    </source>
</reference>
<dbReference type="OrthoDB" id="627829at2759"/>
<dbReference type="SUPFAM" id="SSF51197">
    <property type="entry name" value="Clavaminate synthase-like"/>
    <property type="match status" value="1"/>
</dbReference>
<proteinExistence type="predicted"/>
<dbReference type="AlphaFoldDB" id="A0A1R1XKB9"/>
<organism evidence="2 3">
    <name type="scientific">Smittium culicis</name>
    <dbReference type="NCBI Taxonomy" id="133412"/>
    <lineage>
        <taxon>Eukaryota</taxon>
        <taxon>Fungi</taxon>
        <taxon>Fungi incertae sedis</taxon>
        <taxon>Zoopagomycota</taxon>
        <taxon>Kickxellomycotina</taxon>
        <taxon>Harpellomycetes</taxon>
        <taxon>Harpellales</taxon>
        <taxon>Legeriomycetaceae</taxon>
        <taxon>Smittium</taxon>
    </lineage>
</organism>